<evidence type="ECO:0000256" key="4">
    <source>
        <dbReference type="ARBA" id="ARBA00022989"/>
    </source>
</evidence>
<dbReference type="KEGG" id="dbc:MFMK1_001201"/>
<feature type="transmembrane region" description="Helical" evidence="6">
    <location>
        <begin position="246"/>
        <end position="273"/>
    </location>
</feature>
<feature type="transmembrane region" description="Helical" evidence="6">
    <location>
        <begin position="285"/>
        <end position="304"/>
    </location>
</feature>
<reference evidence="7 8" key="1">
    <citation type="submission" date="2023-04" db="EMBL/GenBank/DDBJ databases">
        <authorList>
            <person name="Hsu D."/>
        </authorList>
    </citation>
    <scope>NUCLEOTIDE SEQUENCE [LARGE SCALE GENOMIC DNA]</scope>
    <source>
        <strain evidence="7 8">MK1</strain>
    </source>
</reference>
<dbReference type="Pfam" id="PF02653">
    <property type="entry name" value="BPD_transp_2"/>
    <property type="match status" value="1"/>
</dbReference>
<proteinExistence type="predicted"/>
<keyword evidence="8" id="KW-1185">Reference proteome</keyword>
<feature type="transmembrane region" description="Helical" evidence="6">
    <location>
        <begin position="113"/>
        <end position="130"/>
    </location>
</feature>
<accession>A0AAU0ULD9</accession>
<dbReference type="InterPro" id="IPR001851">
    <property type="entry name" value="ABC_transp_permease"/>
</dbReference>
<evidence type="ECO:0000256" key="2">
    <source>
        <dbReference type="ARBA" id="ARBA00022475"/>
    </source>
</evidence>
<name>A0AAU0ULD9_9FIRM</name>
<feature type="transmembrane region" description="Helical" evidence="6">
    <location>
        <begin position="38"/>
        <end position="57"/>
    </location>
</feature>
<evidence type="ECO:0000313" key="7">
    <source>
        <dbReference type="EMBL" id="WRO21393.1"/>
    </source>
</evidence>
<comment type="subcellular location">
    <subcellularLocation>
        <location evidence="1">Cell membrane</location>
        <topology evidence="1">Multi-pass membrane protein</topology>
    </subcellularLocation>
</comment>
<evidence type="ECO:0000256" key="5">
    <source>
        <dbReference type="ARBA" id="ARBA00023136"/>
    </source>
</evidence>
<organism evidence="7 8">
    <name type="scientific">Metallumcola ferriviriculae</name>
    <dbReference type="NCBI Taxonomy" id="3039180"/>
    <lineage>
        <taxon>Bacteria</taxon>
        <taxon>Bacillati</taxon>
        <taxon>Bacillota</taxon>
        <taxon>Clostridia</taxon>
        <taxon>Neomoorellales</taxon>
        <taxon>Desulfitibacteraceae</taxon>
        <taxon>Metallumcola</taxon>
    </lineage>
</organism>
<dbReference type="RefSeq" id="WP_366924237.1">
    <property type="nucleotide sequence ID" value="NZ_CP121694.1"/>
</dbReference>
<dbReference type="GO" id="GO:0005886">
    <property type="term" value="C:plasma membrane"/>
    <property type="evidence" value="ECO:0007669"/>
    <property type="project" value="UniProtKB-SubCell"/>
</dbReference>
<dbReference type="PANTHER" id="PTHR30482">
    <property type="entry name" value="HIGH-AFFINITY BRANCHED-CHAIN AMINO ACID TRANSPORT SYSTEM PERMEASE"/>
    <property type="match status" value="1"/>
</dbReference>
<dbReference type="PANTHER" id="PTHR30482:SF10">
    <property type="entry name" value="HIGH-AFFINITY BRANCHED-CHAIN AMINO ACID TRANSPORT PROTEIN BRAE"/>
    <property type="match status" value="1"/>
</dbReference>
<sequence>MLQRLKDLGKWWYLIPALLVLAYPLKANSYWIDVGFFFGLYILLGLSLNIIVGHAGLYNLGHAAFYAIGAYVTAILNTQFGIPIFWLLPVSALVAAAVAFVIVRPILHLRGDYLLIVTLGFSEIVRIALINDPLGLTGGPNGVFGIARPYLFGFKLSQPNHFYYLIWLLVIIVILAQRRLDNSRIGRAWNYIREDELAAEAMGIDTTGVKLLGFVVGAALAGVAGNVYAAKMMIISPDSFTIWESVIMFAIVILGGAGSIPGVIIGTFGMVVLPEIFREFAEYRMLIFGGAMIIMMIFRPQGLWPSQRMRRAMEDDEVELPEPEQSAVSI</sequence>
<keyword evidence="4 6" id="KW-1133">Transmembrane helix</keyword>
<feature type="transmembrane region" description="Helical" evidence="6">
    <location>
        <begin position="86"/>
        <end position="106"/>
    </location>
</feature>
<dbReference type="AlphaFoldDB" id="A0AAU0ULD9"/>
<dbReference type="Proteomes" id="UP001329915">
    <property type="component" value="Chromosome"/>
</dbReference>
<feature type="transmembrane region" description="Helical" evidence="6">
    <location>
        <begin position="211"/>
        <end position="234"/>
    </location>
</feature>
<feature type="transmembrane region" description="Helical" evidence="6">
    <location>
        <begin position="64"/>
        <end position="80"/>
    </location>
</feature>
<evidence type="ECO:0000313" key="8">
    <source>
        <dbReference type="Proteomes" id="UP001329915"/>
    </source>
</evidence>
<protein>
    <submittedName>
        <fullName evidence="7">Branched-chain amino acid ABC transporter permease</fullName>
    </submittedName>
</protein>
<keyword evidence="5 6" id="KW-0472">Membrane</keyword>
<keyword evidence="2" id="KW-1003">Cell membrane</keyword>
<dbReference type="EMBL" id="CP121694">
    <property type="protein sequence ID" value="WRO21393.1"/>
    <property type="molecule type" value="Genomic_DNA"/>
</dbReference>
<dbReference type="InterPro" id="IPR043428">
    <property type="entry name" value="LivM-like"/>
</dbReference>
<dbReference type="GO" id="GO:0015658">
    <property type="term" value="F:branched-chain amino acid transmembrane transporter activity"/>
    <property type="evidence" value="ECO:0007669"/>
    <property type="project" value="InterPro"/>
</dbReference>
<evidence type="ECO:0000256" key="6">
    <source>
        <dbReference type="SAM" id="Phobius"/>
    </source>
</evidence>
<gene>
    <name evidence="7" type="ORF">MFMK1_001201</name>
</gene>
<keyword evidence="3 6" id="KW-0812">Transmembrane</keyword>
<dbReference type="CDD" id="cd06581">
    <property type="entry name" value="TM_PBP1_LivM_like"/>
    <property type="match status" value="1"/>
</dbReference>
<evidence type="ECO:0000256" key="1">
    <source>
        <dbReference type="ARBA" id="ARBA00004651"/>
    </source>
</evidence>
<feature type="transmembrane region" description="Helical" evidence="6">
    <location>
        <begin position="161"/>
        <end position="177"/>
    </location>
</feature>
<evidence type="ECO:0000256" key="3">
    <source>
        <dbReference type="ARBA" id="ARBA00022692"/>
    </source>
</evidence>